<evidence type="ECO:0000256" key="4">
    <source>
        <dbReference type="ARBA" id="ARBA00022692"/>
    </source>
</evidence>
<dbReference type="PANTHER" id="PTHR45624">
    <property type="entry name" value="MITOCHONDRIAL BASIC AMINO ACIDS TRANSPORTER-RELATED"/>
    <property type="match status" value="1"/>
</dbReference>
<keyword evidence="3 10" id="KW-0813">Transport</keyword>
<comment type="subcellular location">
    <subcellularLocation>
        <location evidence="1">Mitochondrion membrane</location>
        <topology evidence="1">Multi-pass membrane protein</topology>
    </subcellularLocation>
</comment>
<evidence type="ECO:0000256" key="5">
    <source>
        <dbReference type="ARBA" id="ARBA00022737"/>
    </source>
</evidence>
<evidence type="ECO:0000256" key="10">
    <source>
        <dbReference type="RuleBase" id="RU000488"/>
    </source>
</evidence>
<dbReference type="PROSITE" id="PS50920">
    <property type="entry name" value="SOLCAR"/>
    <property type="match status" value="1"/>
</dbReference>
<keyword evidence="8 9" id="KW-0472">Membrane</keyword>
<accession>A0AA36HSN6</accession>
<sequence>MAGATATLVGHPLDTVKTFMQTEQLSGRDKASTVQTAASIARVGPVTFYRGAVPVLAGALLFRSLPFTVYSGTYSALPHSMGESDRVLLSGIAAALGRTIVESPCEALKTQKQVWDRGYLETIRAGHMWQGRPNPEVTK</sequence>
<evidence type="ECO:0000256" key="9">
    <source>
        <dbReference type="PROSITE-ProRule" id="PRU00282"/>
    </source>
</evidence>
<dbReference type="SUPFAM" id="SSF103506">
    <property type="entry name" value="Mitochondrial carrier"/>
    <property type="match status" value="1"/>
</dbReference>
<dbReference type="InterPro" id="IPR023395">
    <property type="entry name" value="MCP_dom_sf"/>
</dbReference>
<feature type="repeat" description="Solcar" evidence="9">
    <location>
        <begin position="1"/>
        <end position="76"/>
    </location>
</feature>
<proteinExistence type="inferred from homology"/>
<evidence type="ECO:0000313" key="12">
    <source>
        <dbReference type="Proteomes" id="UP001178507"/>
    </source>
</evidence>
<dbReference type="Gene3D" id="1.50.40.10">
    <property type="entry name" value="Mitochondrial carrier domain"/>
    <property type="match status" value="1"/>
</dbReference>
<dbReference type="AlphaFoldDB" id="A0AA36HSN6"/>
<dbReference type="InterPro" id="IPR050567">
    <property type="entry name" value="Mitochondrial_Carrier"/>
</dbReference>
<comment type="caution">
    <text evidence="11">The sequence shown here is derived from an EMBL/GenBank/DDBJ whole genome shotgun (WGS) entry which is preliminary data.</text>
</comment>
<dbReference type="EMBL" id="CAUJNA010000224">
    <property type="protein sequence ID" value="CAJ1373957.1"/>
    <property type="molecule type" value="Genomic_DNA"/>
</dbReference>
<evidence type="ECO:0000256" key="3">
    <source>
        <dbReference type="ARBA" id="ARBA00022448"/>
    </source>
</evidence>
<evidence type="ECO:0000256" key="1">
    <source>
        <dbReference type="ARBA" id="ARBA00004225"/>
    </source>
</evidence>
<gene>
    <name evidence="11" type="ORF">EVOR1521_LOCUS3640</name>
</gene>
<organism evidence="11 12">
    <name type="scientific">Effrenium voratum</name>
    <dbReference type="NCBI Taxonomy" id="2562239"/>
    <lineage>
        <taxon>Eukaryota</taxon>
        <taxon>Sar</taxon>
        <taxon>Alveolata</taxon>
        <taxon>Dinophyceae</taxon>
        <taxon>Suessiales</taxon>
        <taxon>Symbiodiniaceae</taxon>
        <taxon>Effrenium</taxon>
    </lineage>
</organism>
<keyword evidence="12" id="KW-1185">Reference proteome</keyword>
<keyword evidence="6" id="KW-1133">Transmembrane helix</keyword>
<evidence type="ECO:0000256" key="6">
    <source>
        <dbReference type="ARBA" id="ARBA00022989"/>
    </source>
</evidence>
<dbReference type="InterPro" id="IPR018108">
    <property type="entry name" value="MCP_transmembrane"/>
</dbReference>
<dbReference type="Pfam" id="PF00153">
    <property type="entry name" value="Mito_carr"/>
    <property type="match status" value="1"/>
</dbReference>
<comment type="similarity">
    <text evidence="2 10">Belongs to the mitochondrial carrier (TC 2.A.29) family.</text>
</comment>
<dbReference type="GO" id="GO:0022857">
    <property type="term" value="F:transmembrane transporter activity"/>
    <property type="evidence" value="ECO:0007669"/>
    <property type="project" value="TreeGrafter"/>
</dbReference>
<dbReference type="Proteomes" id="UP001178507">
    <property type="component" value="Unassembled WGS sequence"/>
</dbReference>
<evidence type="ECO:0000256" key="2">
    <source>
        <dbReference type="ARBA" id="ARBA00006375"/>
    </source>
</evidence>
<evidence type="ECO:0000256" key="8">
    <source>
        <dbReference type="ARBA" id="ARBA00023136"/>
    </source>
</evidence>
<keyword evidence="4 9" id="KW-0812">Transmembrane</keyword>
<dbReference type="GO" id="GO:0031966">
    <property type="term" value="C:mitochondrial membrane"/>
    <property type="evidence" value="ECO:0007669"/>
    <property type="project" value="UniProtKB-SubCell"/>
</dbReference>
<keyword evidence="7" id="KW-0496">Mitochondrion</keyword>
<evidence type="ECO:0000313" key="11">
    <source>
        <dbReference type="EMBL" id="CAJ1373957.1"/>
    </source>
</evidence>
<protein>
    <submittedName>
        <fullName evidence="11">Uncharacterized protein</fullName>
    </submittedName>
</protein>
<keyword evidence="5" id="KW-0677">Repeat</keyword>
<evidence type="ECO:0000256" key="7">
    <source>
        <dbReference type="ARBA" id="ARBA00023128"/>
    </source>
</evidence>
<reference evidence="11" key="1">
    <citation type="submission" date="2023-08" db="EMBL/GenBank/DDBJ databases">
        <authorList>
            <person name="Chen Y."/>
            <person name="Shah S."/>
            <person name="Dougan E. K."/>
            <person name="Thang M."/>
            <person name="Chan C."/>
        </authorList>
    </citation>
    <scope>NUCLEOTIDE SEQUENCE</scope>
</reference>
<name>A0AA36HSN6_9DINO</name>